<comment type="function">
    <text evidence="8">Component of the cytochrome c oxidase, the last enzyme in the mitochondrial electron transport chain which drives oxidative phosphorylation. The respiratory chain contains 3 multisubunit complexes succinate dehydrogenase (complex II, CII), ubiquinol-cytochrome c oxidoreductase (cytochrome b-c1 complex, complex III, CIII) and cytochrome c oxidase (complex IV, CIV), that cooperate to transfer electrons derived from NADH and succinate to molecular oxygen, creating an electrochemical gradient over the inner membrane that drives transmembrane transport and the ATP synthase. Cytochrome c oxidase is the component of the respiratory chain that catalyzes the reduction of oxygen to water. Electrons originating from reduced cytochrome c in the intermembrane space (IMS) are transferred via the dinuclear copper A center (CU(A)) of subunit 2 and heme A of subunit 1 to the active site in subunit 1, a binuclear center (BNC) formed by heme A3 and copper B (CU(B)). The BNC reduces molecular oxygen to 2 water molecules using 4 electrons from cytochrome c in the IMS and 4 protons from the mitochondrial matrix.</text>
</comment>
<dbReference type="Pfam" id="PF00510">
    <property type="entry name" value="COX3"/>
    <property type="match status" value="1"/>
</dbReference>
<dbReference type="InterPro" id="IPR035973">
    <property type="entry name" value="Cyt_c_oxidase_su3-like_sf"/>
</dbReference>
<dbReference type="InterPro" id="IPR033945">
    <property type="entry name" value="Cyt_c_oxase_su3_dom"/>
</dbReference>
<evidence type="ECO:0000256" key="1">
    <source>
        <dbReference type="ARBA" id="ARBA00004141"/>
    </source>
</evidence>
<evidence type="ECO:0000313" key="11">
    <source>
        <dbReference type="EMBL" id="AZL93157.1"/>
    </source>
</evidence>
<comment type="subcellular location">
    <subcellularLocation>
        <location evidence="1">Membrane</location>
        <topology evidence="1">Multi-pass membrane protein</topology>
    </subcellularLocation>
</comment>
<keyword evidence="5" id="KW-1278">Translocase</keyword>
<feature type="transmembrane region" description="Helical" evidence="9">
    <location>
        <begin position="128"/>
        <end position="148"/>
    </location>
</feature>
<keyword evidence="8 11" id="KW-0496">Mitochondrion</keyword>
<evidence type="ECO:0000256" key="8">
    <source>
        <dbReference type="RuleBase" id="RU003375"/>
    </source>
</evidence>
<dbReference type="EMBL" id="MG923489">
    <property type="protein sequence ID" value="AZL93157.1"/>
    <property type="molecule type" value="Genomic_DNA"/>
</dbReference>
<dbReference type="GO" id="GO:0006123">
    <property type="term" value="P:mitochondrial electron transport, cytochrome c to oxygen"/>
    <property type="evidence" value="ECO:0007669"/>
    <property type="project" value="TreeGrafter"/>
</dbReference>
<evidence type="ECO:0000256" key="4">
    <source>
        <dbReference type="ARBA" id="ARBA00022692"/>
    </source>
</evidence>
<organism evidence="11">
    <name type="scientific">Cleptes metallicorpus</name>
    <dbReference type="NCBI Taxonomy" id="2491147"/>
    <lineage>
        <taxon>Eukaryota</taxon>
        <taxon>Metazoa</taxon>
        <taxon>Ecdysozoa</taxon>
        <taxon>Arthropoda</taxon>
        <taxon>Hexapoda</taxon>
        <taxon>Insecta</taxon>
        <taxon>Pterygota</taxon>
        <taxon>Neoptera</taxon>
        <taxon>Endopterygota</taxon>
        <taxon>Hymenoptera</taxon>
        <taxon>Apocrita</taxon>
        <taxon>Aculeata</taxon>
        <taxon>Chrysidoidea</taxon>
        <taxon>Chrysididae</taxon>
        <taxon>Cleptinae</taxon>
        <taxon>Cleptes</taxon>
    </lineage>
</organism>
<gene>
    <name evidence="11" type="primary">cox3</name>
</gene>
<dbReference type="GO" id="GO:0016020">
    <property type="term" value="C:membrane"/>
    <property type="evidence" value="ECO:0007669"/>
    <property type="project" value="UniProtKB-SubCell"/>
</dbReference>
<feature type="transmembrane region" description="Helical" evidence="9">
    <location>
        <begin position="12"/>
        <end position="35"/>
    </location>
</feature>
<proteinExistence type="inferred from homology"/>
<dbReference type="InterPro" id="IPR013833">
    <property type="entry name" value="Cyt_c_oxidase_su3_a-hlx"/>
</dbReference>
<feature type="transmembrane region" description="Helical" evidence="9">
    <location>
        <begin position="197"/>
        <end position="220"/>
    </location>
</feature>
<dbReference type="GO" id="GO:0004129">
    <property type="term" value="F:cytochrome-c oxidase activity"/>
    <property type="evidence" value="ECO:0007669"/>
    <property type="project" value="InterPro"/>
</dbReference>
<name>A0A3Q8U9X1_9HYME</name>
<accession>A0A3Q8U9X1</accession>
<dbReference type="Gene3D" id="1.10.287.70">
    <property type="match status" value="1"/>
</dbReference>
<keyword evidence="6 9" id="KW-1133">Transmembrane helix</keyword>
<evidence type="ECO:0000256" key="5">
    <source>
        <dbReference type="ARBA" id="ARBA00022967"/>
    </source>
</evidence>
<dbReference type="PROSITE" id="PS50253">
    <property type="entry name" value="COX3"/>
    <property type="match status" value="1"/>
</dbReference>
<comment type="similarity">
    <text evidence="2 8">Belongs to the cytochrome c oxidase subunit 3 family.</text>
</comment>
<dbReference type="PANTHER" id="PTHR11403">
    <property type="entry name" value="CYTOCHROME C OXIDASE SUBUNIT III"/>
    <property type="match status" value="1"/>
</dbReference>
<feature type="transmembrane region" description="Helical" evidence="9">
    <location>
        <begin position="80"/>
        <end position="103"/>
    </location>
</feature>
<geneLocation type="mitochondrion" evidence="11"/>
<keyword evidence="7 9" id="KW-0472">Membrane</keyword>
<dbReference type="InterPro" id="IPR024791">
    <property type="entry name" value="Cyt_c/ubiquinol_Oxase_su3"/>
</dbReference>
<sequence length="262" mass="31136">MNKSNHHFHLTTLSPWPLMTALSLSMMLMSTISLFNFNPNYSILLSTFLLLTMSLFQWWRDIIRESTFLGDHTMKIYYMLKMGMILFIISEIMFFISFFWSYFHMSLSPNIEVGMNWPPKYITPFNPFNIPLLNTIILISSGLSITWCHQSILLNFHKNSIISLTITIILGIYFSFLQKMEYWEAPFCLSDSSYGSIFFMATGFHGMHIIIGTIFLLTALARIYSKQMSKIHHFNFESSCWYWHFVDVVWLFLYMSIYWWNF</sequence>
<protein>
    <recommendedName>
        <fullName evidence="3 8">Cytochrome c oxidase subunit 3</fullName>
    </recommendedName>
</protein>
<evidence type="ECO:0000256" key="6">
    <source>
        <dbReference type="ARBA" id="ARBA00022989"/>
    </source>
</evidence>
<dbReference type="Gene3D" id="1.20.120.80">
    <property type="entry name" value="Cytochrome c oxidase, subunit III, four-helix bundle"/>
    <property type="match status" value="1"/>
</dbReference>
<dbReference type="CDD" id="cd01665">
    <property type="entry name" value="Cyt_c_Oxidase_III"/>
    <property type="match status" value="1"/>
</dbReference>
<feature type="transmembrane region" description="Helical" evidence="9">
    <location>
        <begin position="241"/>
        <end position="260"/>
    </location>
</feature>
<feature type="transmembrane region" description="Helical" evidence="9">
    <location>
        <begin position="160"/>
        <end position="177"/>
    </location>
</feature>
<dbReference type="SUPFAM" id="SSF81452">
    <property type="entry name" value="Cytochrome c oxidase subunit III-like"/>
    <property type="match status" value="1"/>
</dbReference>
<feature type="transmembrane region" description="Helical" evidence="9">
    <location>
        <begin position="41"/>
        <end position="59"/>
    </location>
</feature>
<feature type="domain" description="Heme-copper oxidase subunit III family profile" evidence="10">
    <location>
        <begin position="4"/>
        <end position="262"/>
    </location>
</feature>
<evidence type="ECO:0000256" key="7">
    <source>
        <dbReference type="ARBA" id="ARBA00023136"/>
    </source>
</evidence>
<evidence type="ECO:0000256" key="3">
    <source>
        <dbReference type="ARBA" id="ARBA00015944"/>
    </source>
</evidence>
<dbReference type="PANTHER" id="PTHR11403:SF7">
    <property type="entry name" value="CYTOCHROME C OXIDASE SUBUNIT 3"/>
    <property type="match status" value="1"/>
</dbReference>
<evidence type="ECO:0000256" key="9">
    <source>
        <dbReference type="SAM" id="Phobius"/>
    </source>
</evidence>
<reference evidence="11" key="1">
    <citation type="journal article" date="2018" name="Mol. Phylogenet. Evol.">
        <title>Mitochondrial phylogenomics of the Hymenoptera.</title>
        <authorList>
            <person name="Tang P."/>
            <person name="Zhu J.C."/>
            <person name="Zheng B.Y."/>
            <person name="Wei S.J."/>
            <person name="Sharkey M."/>
            <person name="Chen X.X."/>
            <person name="Vogler A.P."/>
        </authorList>
    </citation>
    <scope>NUCLEOTIDE SEQUENCE</scope>
</reference>
<evidence type="ECO:0000259" key="10">
    <source>
        <dbReference type="PROSITE" id="PS50253"/>
    </source>
</evidence>
<dbReference type="AlphaFoldDB" id="A0A3Q8U9X1"/>
<dbReference type="GO" id="GO:0005739">
    <property type="term" value="C:mitochondrion"/>
    <property type="evidence" value="ECO:0007669"/>
    <property type="project" value="TreeGrafter"/>
</dbReference>
<dbReference type="InterPro" id="IPR000298">
    <property type="entry name" value="Cyt_c_oxidase-like_su3"/>
</dbReference>
<keyword evidence="4 8" id="KW-0812">Transmembrane</keyword>
<evidence type="ECO:0000256" key="2">
    <source>
        <dbReference type="ARBA" id="ARBA00010581"/>
    </source>
</evidence>